<reference evidence="2 3" key="1">
    <citation type="submission" date="2019-06" db="EMBL/GenBank/DDBJ databases">
        <title>Sequencing the genomes of 1000 actinobacteria strains.</title>
        <authorList>
            <person name="Klenk H.-P."/>
        </authorList>
    </citation>
    <scope>NUCLEOTIDE SEQUENCE [LARGE SCALE GENOMIC DNA]</scope>
    <source>
        <strain evidence="2 3">DSM 4813</strain>
    </source>
</reference>
<accession>A0A542ZVE7</accession>
<gene>
    <name evidence="2" type="ORF">FB461_0789</name>
</gene>
<comment type="caution">
    <text evidence="2">The sequence shown here is derived from an EMBL/GenBank/DDBJ whole genome shotgun (WGS) entry which is preliminary data.</text>
</comment>
<dbReference type="Gene3D" id="3.30.1490.20">
    <property type="entry name" value="ATP-grasp fold, A domain"/>
    <property type="match status" value="1"/>
</dbReference>
<protein>
    <submittedName>
        <fullName evidence="2">Acyl-CoA synthetase (NDP forming)</fullName>
    </submittedName>
</protein>
<feature type="domain" description="N-acetyltransferase" evidence="1">
    <location>
        <begin position="46"/>
        <end position="210"/>
    </location>
</feature>
<dbReference type="SUPFAM" id="SSF56059">
    <property type="entry name" value="Glutathione synthetase ATP-binding domain-like"/>
    <property type="match status" value="1"/>
</dbReference>
<dbReference type="Pfam" id="PF13380">
    <property type="entry name" value="CoA_binding_2"/>
    <property type="match status" value="1"/>
</dbReference>
<dbReference type="Gene3D" id="3.30.470.20">
    <property type="entry name" value="ATP-grasp fold, B domain"/>
    <property type="match status" value="1"/>
</dbReference>
<dbReference type="SUPFAM" id="SSF55729">
    <property type="entry name" value="Acyl-CoA N-acyltransferases (Nat)"/>
    <property type="match status" value="1"/>
</dbReference>
<dbReference type="Proteomes" id="UP000315389">
    <property type="component" value="Unassembled WGS sequence"/>
</dbReference>
<dbReference type="InterPro" id="IPR000182">
    <property type="entry name" value="GNAT_dom"/>
</dbReference>
<dbReference type="PANTHER" id="PTHR42793">
    <property type="entry name" value="COA BINDING DOMAIN CONTAINING PROTEIN"/>
    <property type="match status" value="1"/>
</dbReference>
<dbReference type="Gene3D" id="3.40.50.720">
    <property type="entry name" value="NAD(P)-binding Rossmann-like Domain"/>
    <property type="match status" value="1"/>
</dbReference>
<dbReference type="PANTHER" id="PTHR42793:SF1">
    <property type="entry name" value="PEPTIDYL-LYSINE N-ACETYLTRANSFERASE PATZ"/>
    <property type="match status" value="1"/>
</dbReference>
<dbReference type="InterPro" id="IPR016102">
    <property type="entry name" value="Succinyl-CoA_synth-like"/>
</dbReference>
<dbReference type="SUPFAM" id="SSF52210">
    <property type="entry name" value="Succinyl-CoA synthetase domains"/>
    <property type="match status" value="1"/>
</dbReference>
<dbReference type="Gene3D" id="3.40.630.30">
    <property type="match status" value="1"/>
</dbReference>
<dbReference type="InterPro" id="IPR003781">
    <property type="entry name" value="CoA-bd"/>
</dbReference>
<dbReference type="InterPro" id="IPR016181">
    <property type="entry name" value="Acyl_CoA_acyltransferase"/>
</dbReference>
<proteinExistence type="predicted"/>
<evidence type="ECO:0000259" key="1">
    <source>
        <dbReference type="PROSITE" id="PS51186"/>
    </source>
</evidence>
<dbReference type="InterPro" id="IPR013815">
    <property type="entry name" value="ATP_grasp_subdomain_1"/>
</dbReference>
<dbReference type="CDD" id="cd04301">
    <property type="entry name" value="NAT_SF"/>
    <property type="match status" value="1"/>
</dbReference>
<evidence type="ECO:0000313" key="2">
    <source>
        <dbReference type="EMBL" id="TQL64291.1"/>
    </source>
</evidence>
<sequence length="892" mass="93616">MPDSAGGVLVQMPGELAIVRRRLGIMDVVVGARWDADVLLADGTTARIRPITPADAPALQRFHRAQSEQSTLFRFFAPRPNLSAQDLTHLTTVDYDTRVALVVLGGGTAPSSPAGTGVIDPAIIGVGRFDRYEDGNAEIAFNVADSQQGRGVGSILLEHLAAIGRELGVVRFTAEVLPGNGRMLSVFDAAGYRVSKKADDGVVLVEIELDPTLHSATVMADREWRADVASLERFQGARRIAVVGDASRTSARILEPLRRNVARSVGEFIFVTLPDESCAADPTVIPAVPVPSAAHGVALDDAAGADLVLVASEPQSWPVIIDALGAAGLAGAVLYQSADPDRPELVAAALQSARRYGVRVLGPGSAGFRVTRADGTLDVTTIDLWPSPEGVSSDASGVAVFCHSAGIAATLAFQMRLRGIRVANFYSAGQRADISGSDFLQLSAGDPRSSVVAMHLESLGNARKLARAIRRVAASQPLIVSASATAGLLPVPGHKVRTSAHGSRTLDYLLGQSGAIRAADVVNLADLTALALAGLRPTTDAVVVESEDEVQAALAAAEFAAQGFIVEAVHGSTSLDAQAAGVIVRVIDPAGVGGVTSRVGGRLAISALDNLAAPTPAFASARRAARCLNALRAYSRWLERDPGALVRIPADRSRARTLLRNRQPGALSRDAAADLLACYGIDLWPVALVEDKEAAVDAARELGFPIALTSSAPSLRHRSDLGAVRLGISSEAELGSAFDHMRAELARLDPAREPLRVQRMAPTGMACVIRSREDGVYGPVVSCGVAGDAVDLLGDLAEIVIPATEADIENSLSSLRAARRFFDPELPRVDIAGVVSLLARVGELADDNPEVARLELRPVVVSPSRVAVLDARIELGRSARTDDARRHLARWG</sequence>
<dbReference type="InterPro" id="IPR032875">
    <property type="entry name" value="Succ_CoA_lig_flav_dom"/>
</dbReference>
<dbReference type="GO" id="GO:0016747">
    <property type="term" value="F:acyltransferase activity, transferring groups other than amino-acyl groups"/>
    <property type="evidence" value="ECO:0007669"/>
    <property type="project" value="InterPro"/>
</dbReference>
<organism evidence="2 3">
    <name type="scientific">Rarobacter faecitabidus</name>
    <dbReference type="NCBI Taxonomy" id="13243"/>
    <lineage>
        <taxon>Bacteria</taxon>
        <taxon>Bacillati</taxon>
        <taxon>Actinomycetota</taxon>
        <taxon>Actinomycetes</taxon>
        <taxon>Micrococcales</taxon>
        <taxon>Rarobacteraceae</taxon>
        <taxon>Rarobacter</taxon>
    </lineage>
</organism>
<dbReference type="GO" id="GO:0005524">
    <property type="term" value="F:ATP binding"/>
    <property type="evidence" value="ECO:0007669"/>
    <property type="project" value="InterPro"/>
</dbReference>
<keyword evidence="3" id="KW-1185">Reference proteome</keyword>
<dbReference type="EMBL" id="VFOS01000001">
    <property type="protein sequence ID" value="TQL64291.1"/>
    <property type="molecule type" value="Genomic_DNA"/>
</dbReference>
<dbReference type="Pfam" id="PF00583">
    <property type="entry name" value="Acetyltransf_1"/>
    <property type="match status" value="1"/>
</dbReference>
<dbReference type="Pfam" id="PF13549">
    <property type="entry name" value="ATP-grasp_5"/>
    <property type="match status" value="1"/>
</dbReference>
<name>A0A542ZVE7_RARFA</name>
<dbReference type="AlphaFoldDB" id="A0A542ZVE7"/>
<evidence type="ECO:0000313" key="3">
    <source>
        <dbReference type="Proteomes" id="UP000315389"/>
    </source>
</evidence>
<dbReference type="PROSITE" id="PS51186">
    <property type="entry name" value="GNAT"/>
    <property type="match status" value="1"/>
</dbReference>
<dbReference type="Pfam" id="PF13607">
    <property type="entry name" value="Succ_CoA_lig"/>
    <property type="match status" value="1"/>
</dbReference>
<dbReference type="Gene3D" id="3.40.50.261">
    <property type="entry name" value="Succinyl-CoA synthetase domains"/>
    <property type="match status" value="1"/>
</dbReference>